<accession>A0AAV4RG35</accession>
<organism evidence="1 2">
    <name type="scientific">Caerostris darwini</name>
    <dbReference type="NCBI Taxonomy" id="1538125"/>
    <lineage>
        <taxon>Eukaryota</taxon>
        <taxon>Metazoa</taxon>
        <taxon>Ecdysozoa</taxon>
        <taxon>Arthropoda</taxon>
        <taxon>Chelicerata</taxon>
        <taxon>Arachnida</taxon>
        <taxon>Araneae</taxon>
        <taxon>Araneomorphae</taxon>
        <taxon>Entelegynae</taxon>
        <taxon>Araneoidea</taxon>
        <taxon>Araneidae</taxon>
        <taxon>Caerostris</taxon>
    </lineage>
</organism>
<dbReference type="Proteomes" id="UP001054837">
    <property type="component" value="Unassembled WGS sequence"/>
</dbReference>
<name>A0AAV4RG35_9ARAC</name>
<protein>
    <submittedName>
        <fullName evidence="1">Uncharacterized protein</fullName>
    </submittedName>
</protein>
<proteinExistence type="predicted"/>
<dbReference type="EMBL" id="BPLQ01006238">
    <property type="protein sequence ID" value="GIY20938.1"/>
    <property type="molecule type" value="Genomic_DNA"/>
</dbReference>
<evidence type="ECO:0000313" key="2">
    <source>
        <dbReference type="Proteomes" id="UP001054837"/>
    </source>
</evidence>
<sequence>MSLYPLSWKDRERTDDLAATAHERGKESLSRVRRGEDFLNSESLGSGKKNSTLFRPKLKSFREVRWNGSGCFYIEPLLSLGADFALPGLGWEPGARELLRGREENLNRPLDQIKEFHDEPGAFILERIGSGRISLQQAPTKKERIVKWVL</sequence>
<keyword evidence="2" id="KW-1185">Reference proteome</keyword>
<gene>
    <name evidence="1" type="ORF">CDAR_582361</name>
</gene>
<reference evidence="1 2" key="1">
    <citation type="submission" date="2021-06" db="EMBL/GenBank/DDBJ databases">
        <title>Caerostris darwini draft genome.</title>
        <authorList>
            <person name="Kono N."/>
            <person name="Arakawa K."/>
        </authorList>
    </citation>
    <scope>NUCLEOTIDE SEQUENCE [LARGE SCALE GENOMIC DNA]</scope>
</reference>
<evidence type="ECO:0000313" key="1">
    <source>
        <dbReference type="EMBL" id="GIY20938.1"/>
    </source>
</evidence>
<dbReference type="AlphaFoldDB" id="A0AAV4RG35"/>
<comment type="caution">
    <text evidence="1">The sequence shown here is derived from an EMBL/GenBank/DDBJ whole genome shotgun (WGS) entry which is preliminary data.</text>
</comment>